<evidence type="ECO:0000313" key="3">
    <source>
        <dbReference type="Proteomes" id="UP000054279"/>
    </source>
</evidence>
<name>A0A0C9VQN6_SPHS4</name>
<dbReference type="EMBL" id="KN837146">
    <property type="protein sequence ID" value="KIJ40211.1"/>
    <property type="molecule type" value="Genomic_DNA"/>
</dbReference>
<accession>A0A0C9VQN6</accession>
<sequence length="147" mass="16336">MTQAKIKPTPHHKPSDVSRKQHCCRKCGLPKFGHTDEKCQAQLRLQAEQQQQITPVSPPPAAVIGGPSRPKLINGQSRIRVTTAPRSHNFEGPGQQQVRRSTAAPPSSNNPWSLYGKDDEQIMKELADPNWNGNMLEVLEWATGTRV</sequence>
<proteinExistence type="predicted"/>
<feature type="compositionally biased region" description="Polar residues" evidence="1">
    <location>
        <begin position="94"/>
        <end position="112"/>
    </location>
</feature>
<feature type="region of interest" description="Disordered" evidence="1">
    <location>
        <begin position="1"/>
        <end position="22"/>
    </location>
</feature>
<reference evidence="2 3" key="1">
    <citation type="submission" date="2014-06" db="EMBL/GenBank/DDBJ databases">
        <title>Evolutionary Origins and Diversification of the Mycorrhizal Mutualists.</title>
        <authorList>
            <consortium name="DOE Joint Genome Institute"/>
            <consortium name="Mycorrhizal Genomics Consortium"/>
            <person name="Kohler A."/>
            <person name="Kuo A."/>
            <person name="Nagy L.G."/>
            <person name="Floudas D."/>
            <person name="Copeland A."/>
            <person name="Barry K.W."/>
            <person name="Cichocki N."/>
            <person name="Veneault-Fourrey C."/>
            <person name="LaButti K."/>
            <person name="Lindquist E.A."/>
            <person name="Lipzen A."/>
            <person name="Lundell T."/>
            <person name="Morin E."/>
            <person name="Murat C."/>
            <person name="Riley R."/>
            <person name="Ohm R."/>
            <person name="Sun H."/>
            <person name="Tunlid A."/>
            <person name="Henrissat B."/>
            <person name="Grigoriev I.V."/>
            <person name="Hibbett D.S."/>
            <person name="Martin F."/>
        </authorList>
    </citation>
    <scope>NUCLEOTIDE SEQUENCE [LARGE SCALE GENOMIC DNA]</scope>
    <source>
        <strain evidence="2 3">SS14</strain>
    </source>
</reference>
<gene>
    <name evidence="2" type="ORF">M422DRAFT_49338</name>
</gene>
<organism evidence="2 3">
    <name type="scientific">Sphaerobolus stellatus (strain SS14)</name>
    <dbReference type="NCBI Taxonomy" id="990650"/>
    <lineage>
        <taxon>Eukaryota</taxon>
        <taxon>Fungi</taxon>
        <taxon>Dikarya</taxon>
        <taxon>Basidiomycota</taxon>
        <taxon>Agaricomycotina</taxon>
        <taxon>Agaricomycetes</taxon>
        <taxon>Phallomycetidae</taxon>
        <taxon>Geastrales</taxon>
        <taxon>Sphaerobolaceae</taxon>
        <taxon>Sphaerobolus</taxon>
    </lineage>
</organism>
<dbReference type="HOGENOM" id="CLU_148207_0_0_1"/>
<evidence type="ECO:0000256" key="1">
    <source>
        <dbReference type="SAM" id="MobiDB-lite"/>
    </source>
</evidence>
<protein>
    <submittedName>
        <fullName evidence="2">Uncharacterized protein</fullName>
    </submittedName>
</protein>
<dbReference type="Proteomes" id="UP000054279">
    <property type="component" value="Unassembled WGS sequence"/>
</dbReference>
<feature type="region of interest" description="Disordered" evidence="1">
    <location>
        <begin position="50"/>
        <end position="115"/>
    </location>
</feature>
<evidence type="ECO:0000313" key="2">
    <source>
        <dbReference type="EMBL" id="KIJ40211.1"/>
    </source>
</evidence>
<keyword evidence="3" id="KW-1185">Reference proteome</keyword>
<feature type="compositionally biased region" description="Polar residues" evidence="1">
    <location>
        <begin position="74"/>
        <end position="86"/>
    </location>
</feature>
<dbReference type="AlphaFoldDB" id="A0A0C9VQN6"/>